<name>A0A2S9YG29_9BACT</name>
<feature type="domain" description="DUF2169" evidence="1">
    <location>
        <begin position="13"/>
        <end position="206"/>
    </location>
</feature>
<dbReference type="Proteomes" id="UP000237968">
    <property type="component" value="Unassembled WGS sequence"/>
</dbReference>
<evidence type="ECO:0000313" key="2">
    <source>
        <dbReference type="EMBL" id="PRQ04060.1"/>
    </source>
</evidence>
<evidence type="ECO:0000259" key="1">
    <source>
        <dbReference type="Pfam" id="PF09937"/>
    </source>
</evidence>
<accession>A0A2S9YG29</accession>
<gene>
    <name evidence="2" type="ORF">ENSA5_11080</name>
</gene>
<dbReference type="OrthoDB" id="5492621at2"/>
<protein>
    <recommendedName>
        <fullName evidence="1">DUF2169 domain-containing protein</fullName>
    </recommendedName>
</protein>
<dbReference type="EMBL" id="PVNK01000064">
    <property type="protein sequence ID" value="PRQ04060.1"/>
    <property type="molecule type" value="Genomic_DNA"/>
</dbReference>
<comment type="caution">
    <text evidence="2">The sequence shown here is derived from an EMBL/GenBank/DDBJ whole genome shotgun (WGS) entry which is preliminary data.</text>
</comment>
<dbReference type="AlphaFoldDB" id="A0A2S9YG29"/>
<keyword evidence="3" id="KW-1185">Reference proteome</keyword>
<organism evidence="2 3">
    <name type="scientific">Enhygromyxa salina</name>
    <dbReference type="NCBI Taxonomy" id="215803"/>
    <lineage>
        <taxon>Bacteria</taxon>
        <taxon>Pseudomonadati</taxon>
        <taxon>Myxococcota</taxon>
        <taxon>Polyangia</taxon>
        <taxon>Nannocystales</taxon>
        <taxon>Nannocystaceae</taxon>
        <taxon>Enhygromyxa</taxon>
    </lineage>
</organism>
<evidence type="ECO:0000313" key="3">
    <source>
        <dbReference type="Proteomes" id="UP000237968"/>
    </source>
</evidence>
<reference evidence="2 3" key="1">
    <citation type="submission" date="2018-03" db="EMBL/GenBank/DDBJ databases">
        <title>Draft Genome Sequences of the Obligatory Marine Myxobacteria Enhygromyxa salina SWB005.</title>
        <authorList>
            <person name="Poehlein A."/>
            <person name="Moghaddam J.A."/>
            <person name="Harms H."/>
            <person name="Alanjari M."/>
            <person name="Koenig G.M."/>
            <person name="Daniel R."/>
            <person name="Schaeberle T.F."/>
        </authorList>
    </citation>
    <scope>NUCLEOTIDE SEQUENCE [LARGE SCALE GENOMIC DNA]</scope>
    <source>
        <strain evidence="2 3">SWB005</strain>
    </source>
</reference>
<sequence length="239" mass="26059">MAGMSIDDDYFGLAVIGDRQWQKRWPGWTASDPAPFVEMPITWARAFGGHAVVNGSEVPCVDNQLGRGYVLDPRAAEGVALPNIENPGELIQAIEDRPRPVSFCPLPLGTSYTADALAEVGVDGRGLTREIYNVAVPAHRLTCYPPGATLRLHNLTPEREAGREYSLPGTGVVAQVSLGAADHTFVGEIDTILVLPTQRELVLTHRVVFRYDYAREVPRVVRLRCSELECGAARLEAIA</sequence>
<proteinExistence type="predicted"/>
<dbReference type="InterPro" id="IPR018683">
    <property type="entry name" value="DUF2169"/>
</dbReference>
<dbReference type="Pfam" id="PF09937">
    <property type="entry name" value="DUF2169"/>
    <property type="match status" value="1"/>
</dbReference>